<dbReference type="EnsemblPlants" id="AES95802">
    <property type="protein sequence ID" value="AES95802"/>
    <property type="gene ID" value="MTR_5g029670"/>
</dbReference>
<evidence type="ECO:0000256" key="1">
    <source>
        <dbReference type="ARBA" id="ARBA00022679"/>
    </source>
</evidence>
<evidence type="ECO:0000256" key="4">
    <source>
        <dbReference type="ARBA" id="ARBA00022840"/>
    </source>
</evidence>
<dbReference type="PROSITE" id="PS50011">
    <property type="entry name" value="PROTEIN_KINASE_DOM"/>
    <property type="match status" value="1"/>
</dbReference>
<evidence type="ECO:0000256" key="7">
    <source>
        <dbReference type="ARBA" id="ARBA00049014"/>
    </source>
</evidence>
<evidence type="ECO:0000256" key="2">
    <source>
        <dbReference type="ARBA" id="ARBA00022741"/>
    </source>
</evidence>
<dbReference type="Pfam" id="PF00069">
    <property type="entry name" value="Pkinase"/>
    <property type="match status" value="1"/>
</dbReference>
<evidence type="ECO:0000256" key="9">
    <source>
        <dbReference type="ARBA" id="ARBA00051693"/>
    </source>
</evidence>
<comment type="catalytic activity">
    <reaction evidence="8">
        <text>L-threonyl-[protein] + ATP = O-phospho-L-threonyl-[protein] + ADP + H(+)</text>
        <dbReference type="Rhea" id="RHEA:46608"/>
        <dbReference type="Rhea" id="RHEA-COMP:11060"/>
        <dbReference type="Rhea" id="RHEA-COMP:11605"/>
        <dbReference type="ChEBI" id="CHEBI:15378"/>
        <dbReference type="ChEBI" id="CHEBI:30013"/>
        <dbReference type="ChEBI" id="CHEBI:30616"/>
        <dbReference type="ChEBI" id="CHEBI:61977"/>
        <dbReference type="ChEBI" id="CHEBI:456216"/>
        <dbReference type="EC" id="2.7.12.2"/>
    </reaction>
</comment>
<dbReference type="SUPFAM" id="SSF56112">
    <property type="entry name" value="Protein kinase-like (PK-like)"/>
    <property type="match status" value="1"/>
</dbReference>
<keyword evidence="14" id="KW-1185">Reference proteome</keyword>
<dbReference type="GO" id="GO:0004708">
    <property type="term" value="F:MAP kinase kinase activity"/>
    <property type="evidence" value="ECO:0007669"/>
    <property type="project" value="UniProtKB-EC"/>
</dbReference>
<organism evidence="12 14">
    <name type="scientific">Medicago truncatula</name>
    <name type="common">Barrel medic</name>
    <name type="synonym">Medicago tribuloides</name>
    <dbReference type="NCBI Taxonomy" id="3880"/>
    <lineage>
        <taxon>Eukaryota</taxon>
        <taxon>Viridiplantae</taxon>
        <taxon>Streptophyta</taxon>
        <taxon>Embryophyta</taxon>
        <taxon>Tracheophyta</taxon>
        <taxon>Spermatophyta</taxon>
        <taxon>Magnoliopsida</taxon>
        <taxon>eudicotyledons</taxon>
        <taxon>Gunneridae</taxon>
        <taxon>Pentapetalae</taxon>
        <taxon>rosids</taxon>
        <taxon>fabids</taxon>
        <taxon>Fabales</taxon>
        <taxon>Fabaceae</taxon>
        <taxon>Papilionoideae</taxon>
        <taxon>50 kb inversion clade</taxon>
        <taxon>NPAAA clade</taxon>
        <taxon>Hologalegina</taxon>
        <taxon>IRL clade</taxon>
        <taxon>Trifolieae</taxon>
        <taxon>Medicago</taxon>
    </lineage>
</organism>
<keyword evidence="2" id="KW-0547">Nucleotide-binding</keyword>
<accession>A0A0C3XFL7</accession>
<feature type="domain" description="Protein kinase" evidence="11">
    <location>
        <begin position="53"/>
        <end position="201"/>
    </location>
</feature>
<dbReference type="HOGENOM" id="CLU_1362239_0_0_1"/>
<dbReference type="SMART" id="SM00220">
    <property type="entry name" value="S_TKc"/>
    <property type="match status" value="1"/>
</dbReference>
<reference evidence="12 14" key="2">
    <citation type="journal article" date="2014" name="BMC Genomics">
        <title>An improved genome release (version Mt4.0) for the model legume Medicago truncatula.</title>
        <authorList>
            <person name="Tang H."/>
            <person name="Krishnakumar V."/>
            <person name="Bidwell S."/>
            <person name="Rosen B."/>
            <person name="Chan A."/>
            <person name="Zhou S."/>
            <person name="Gentzbittel L."/>
            <person name="Childs K.L."/>
            <person name="Yandell M."/>
            <person name="Gundlach H."/>
            <person name="Mayer K.F."/>
            <person name="Schwartz D.C."/>
            <person name="Town C.D."/>
        </authorList>
    </citation>
    <scope>GENOME REANNOTATION</scope>
    <source>
        <strain evidence="13 14">cv. Jemalong A17</strain>
    </source>
</reference>
<evidence type="ECO:0000256" key="5">
    <source>
        <dbReference type="ARBA" id="ARBA00038035"/>
    </source>
</evidence>
<name>G7KDN5_MEDTR</name>
<dbReference type="GO" id="GO:0051707">
    <property type="term" value="P:response to other organism"/>
    <property type="evidence" value="ECO:0007669"/>
    <property type="project" value="UniProtKB-ARBA"/>
</dbReference>
<dbReference type="GO" id="GO:0005524">
    <property type="term" value="F:ATP binding"/>
    <property type="evidence" value="ECO:0007669"/>
    <property type="project" value="UniProtKB-KW"/>
</dbReference>
<keyword evidence="4" id="KW-0067">ATP-binding</keyword>
<dbReference type="PaxDb" id="3880-AES95802"/>
<dbReference type="InterPro" id="IPR008271">
    <property type="entry name" value="Ser/Thr_kinase_AS"/>
</dbReference>
<dbReference type="Gene3D" id="1.10.510.10">
    <property type="entry name" value="Transferase(Phosphotransferase) domain 1"/>
    <property type="match status" value="1"/>
</dbReference>
<evidence type="ECO:0000256" key="8">
    <source>
        <dbReference type="ARBA" id="ARBA00049299"/>
    </source>
</evidence>
<evidence type="ECO:0000256" key="3">
    <source>
        <dbReference type="ARBA" id="ARBA00022777"/>
    </source>
</evidence>
<dbReference type="PANTHER" id="PTHR48013:SF9">
    <property type="entry name" value="DUAL SPECIFICITY MITOGEN-ACTIVATED PROTEIN KINASE KINASE 5"/>
    <property type="match status" value="1"/>
</dbReference>
<dbReference type="PANTHER" id="PTHR48013">
    <property type="entry name" value="DUAL SPECIFICITY MITOGEN-ACTIVATED PROTEIN KINASE KINASE 5-RELATED"/>
    <property type="match status" value="1"/>
</dbReference>
<evidence type="ECO:0000256" key="10">
    <source>
        <dbReference type="SAM" id="MobiDB-lite"/>
    </source>
</evidence>
<accession>G7KDN5</accession>
<evidence type="ECO:0000256" key="6">
    <source>
        <dbReference type="ARBA" id="ARBA00038999"/>
    </source>
</evidence>
<dbReference type="InterPro" id="IPR011009">
    <property type="entry name" value="Kinase-like_dom_sf"/>
</dbReference>
<evidence type="ECO:0000313" key="13">
    <source>
        <dbReference type="EnsemblPlants" id="AES95802"/>
    </source>
</evidence>
<dbReference type="EC" id="2.7.12.2" evidence="6"/>
<dbReference type="Gene3D" id="3.30.200.20">
    <property type="entry name" value="Phosphorylase Kinase, domain 1"/>
    <property type="match status" value="1"/>
</dbReference>
<feature type="region of interest" description="Disordered" evidence="10">
    <location>
        <begin position="21"/>
        <end position="43"/>
    </location>
</feature>
<dbReference type="Proteomes" id="UP000002051">
    <property type="component" value="Chromosome 5"/>
</dbReference>
<keyword evidence="3 12" id="KW-0418">Kinase</keyword>
<sequence length="201" mass="22407">MTSVIRRRHGQALRLSLPKPQITHSSHSFPNQTRMPSLISSPSSHGIRSLSDLEKVAVLGHGNGGIGYRVHHKKSNSFYALKILNFDQDGIIVDSPYIVRCHAVCYIPTYVAPTLQTKGGSLHDILQQHHRLPEEVICVLARNALEGLNYLHGMNIVHRDIKPSNLFLNEKGEVKIAYFGVSHVIEGIFEANDMNAVHVHT</sequence>
<dbReference type="PROSITE" id="PS00108">
    <property type="entry name" value="PROTEIN_KINASE_ST"/>
    <property type="match status" value="1"/>
</dbReference>
<evidence type="ECO:0000259" key="11">
    <source>
        <dbReference type="PROSITE" id="PS50011"/>
    </source>
</evidence>
<evidence type="ECO:0000313" key="14">
    <source>
        <dbReference type="Proteomes" id="UP000002051"/>
    </source>
</evidence>
<evidence type="ECO:0000313" key="12">
    <source>
        <dbReference type="EMBL" id="AES95802.2"/>
    </source>
</evidence>
<comment type="catalytic activity">
    <reaction evidence="9">
        <text>L-tyrosyl-[protein] + ATP = O-phospho-L-tyrosyl-[protein] + ADP + H(+)</text>
        <dbReference type="Rhea" id="RHEA:10596"/>
        <dbReference type="Rhea" id="RHEA-COMP:10136"/>
        <dbReference type="Rhea" id="RHEA-COMP:20101"/>
        <dbReference type="ChEBI" id="CHEBI:15378"/>
        <dbReference type="ChEBI" id="CHEBI:30616"/>
        <dbReference type="ChEBI" id="CHEBI:46858"/>
        <dbReference type="ChEBI" id="CHEBI:61978"/>
        <dbReference type="ChEBI" id="CHEBI:456216"/>
        <dbReference type="EC" id="2.7.12.2"/>
    </reaction>
</comment>
<dbReference type="eggNOG" id="KOG0581">
    <property type="taxonomic scope" value="Eukaryota"/>
</dbReference>
<keyword evidence="1" id="KW-0808">Transferase</keyword>
<dbReference type="EMBL" id="CM001221">
    <property type="protein sequence ID" value="AES95802.2"/>
    <property type="molecule type" value="Genomic_DNA"/>
</dbReference>
<dbReference type="STRING" id="3880.G7KDN5"/>
<comment type="similarity">
    <text evidence="5">Belongs to the protein kinase superfamily. STE Ser/Thr protein kinase family. MAP kinase kinase subfamily.</text>
</comment>
<dbReference type="InterPro" id="IPR000719">
    <property type="entry name" value="Prot_kinase_dom"/>
</dbReference>
<comment type="catalytic activity">
    <reaction evidence="7">
        <text>L-seryl-[protein] + ATP = O-phospho-L-seryl-[protein] + ADP + H(+)</text>
        <dbReference type="Rhea" id="RHEA:17989"/>
        <dbReference type="Rhea" id="RHEA-COMP:9863"/>
        <dbReference type="Rhea" id="RHEA-COMP:11604"/>
        <dbReference type="ChEBI" id="CHEBI:15378"/>
        <dbReference type="ChEBI" id="CHEBI:29999"/>
        <dbReference type="ChEBI" id="CHEBI:30616"/>
        <dbReference type="ChEBI" id="CHEBI:83421"/>
        <dbReference type="ChEBI" id="CHEBI:456216"/>
        <dbReference type="EC" id="2.7.12.2"/>
    </reaction>
</comment>
<gene>
    <name evidence="12" type="ordered locus">MTR_5g029670</name>
</gene>
<protein>
    <recommendedName>
        <fullName evidence="6">mitogen-activated protein kinase kinase</fullName>
        <ecNumber evidence="6">2.7.12.2</ecNumber>
    </recommendedName>
</protein>
<reference evidence="13" key="3">
    <citation type="submission" date="2015-04" db="UniProtKB">
        <authorList>
            <consortium name="EnsemblPlants"/>
        </authorList>
    </citation>
    <scope>IDENTIFICATION</scope>
    <source>
        <strain evidence="13">cv. Jemalong A17</strain>
    </source>
</reference>
<proteinExistence type="inferred from homology"/>
<dbReference type="AlphaFoldDB" id="G7KDN5"/>
<reference evidence="12 14" key="1">
    <citation type="journal article" date="2011" name="Nature">
        <title>The Medicago genome provides insight into the evolution of rhizobial symbioses.</title>
        <authorList>
            <person name="Young N.D."/>
            <person name="Debelle F."/>
            <person name="Oldroyd G.E."/>
            <person name="Geurts R."/>
            <person name="Cannon S.B."/>
            <person name="Udvardi M.K."/>
            <person name="Benedito V.A."/>
            <person name="Mayer K.F."/>
            <person name="Gouzy J."/>
            <person name="Schoof H."/>
            <person name="Van de Peer Y."/>
            <person name="Proost S."/>
            <person name="Cook D.R."/>
            <person name="Meyers B.C."/>
            <person name="Spannagl M."/>
            <person name="Cheung F."/>
            <person name="De Mita S."/>
            <person name="Krishnakumar V."/>
            <person name="Gundlach H."/>
            <person name="Zhou S."/>
            <person name="Mudge J."/>
            <person name="Bharti A.K."/>
            <person name="Murray J.D."/>
            <person name="Naoumkina M.A."/>
            <person name="Rosen B."/>
            <person name="Silverstein K.A."/>
            <person name="Tang H."/>
            <person name="Rombauts S."/>
            <person name="Zhao P.X."/>
            <person name="Zhou P."/>
            <person name="Barbe V."/>
            <person name="Bardou P."/>
            <person name="Bechner M."/>
            <person name="Bellec A."/>
            <person name="Berger A."/>
            <person name="Berges H."/>
            <person name="Bidwell S."/>
            <person name="Bisseling T."/>
            <person name="Choisne N."/>
            <person name="Couloux A."/>
            <person name="Denny R."/>
            <person name="Deshpande S."/>
            <person name="Dai X."/>
            <person name="Doyle J.J."/>
            <person name="Dudez A.M."/>
            <person name="Farmer A.D."/>
            <person name="Fouteau S."/>
            <person name="Franken C."/>
            <person name="Gibelin C."/>
            <person name="Gish J."/>
            <person name="Goldstein S."/>
            <person name="Gonzalez A.J."/>
            <person name="Green P.J."/>
            <person name="Hallab A."/>
            <person name="Hartog M."/>
            <person name="Hua A."/>
            <person name="Humphray S.J."/>
            <person name="Jeong D.H."/>
            <person name="Jing Y."/>
            <person name="Jocker A."/>
            <person name="Kenton S.M."/>
            <person name="Kim D.J."/>
            <person name="Klee K."/>
            <person name="Lai H."/>
            <person name="Lang C."/>
            <person name="Lin S."/>
            <person name="Macmil S.L."/>
            <person name="Magdelenat G."/>
            <person name="Matthews L."/>
            <person name="McCorrison J."/>
            <person name="Monaghan E.L."/>
            <person name="Mun J.H."/>
            <person name="Najar F.Z."/>
            <person name="Nicholson C."/>
            <person name="Noirot C."/>
            <person name="O'Bleness M."/>
            <person name="Paule C.R."/>
            <person name="Poulain J."/>
            <person name="Prion F."/>
            <person name="Qin B."/>
            <person name="Qu C."/>
            <person name="Retzel E.F."/>
            <person name="Riddle C."/>
            <person name="Sallet E."/>
            <person name="Samain S."/>
            <person name="Samson N."/>
            <person name="Sanders I."/>
            <person name="Saurat O."/>
            <person name="Scarpelli C."/>
            <person name="Schiex T."/>
            <person name="Segurens B."/>
            <person name="Severin A.J."/>
            <person name="Sherrier D.J."/>
            <person name="Shi R."/>
            <person name="Sims S."/>
            <person name="Singer S.R."/>
            <person name="Sinharoy S."/>
            <person name="Sterck L."/>
            <person name="Viollet A."/>
            <person name="Wang B.B."/>
            <person name="Wang K."/>
            <person name="Wang M."/>
            <person name="Wang X."/>
            <person name="Warfsmann J."/>
            <person name="Weissenbach J."/>
            <person name="White D.D."/>
            <person name="White J.D."/>
            <person name="Wiley G.B."/>
            <person name="Wincker P."/>
            <person name="Xing Y."/>
            <person name="Yang L."/>
            <person name="Yao Z."/>
            <person name="Ying F."/>
            <person name="Zhai J."/>
            <person name="Zhou L."/>
            <person name="Zuber A."/>
            <person name="Denarie J."/>
            <person name="Dixon R.A."/>
            <person name="May G.D."/>
            <person name="Schwartz D.C."/>
            <person name="Rogers J."/>
            <person name="Quetier F."/>
            <person name="Town C.D."/>
            <person name="Roe B.A."/>
        </authorList>
    </citation>
    <scope>NUCLEOTIDE SEQUENCE [LARGE SCALE GENOMIC DNA]</scope>
    <source>
        <strain evidence="12">A17</strain>
        <strain evidence="13 14">cv. Jemalong A17</strain>
    </source>
</reference>
<feature type="compositionally biased region" description="Polar residues" evidence="10">
    <location>
        <begin position="22"/>
        <end position="43"/>
    </location>
</feature>